<comment type="caution">
    <text evidence="3">The sequence shown here is derived from an EMBL/GenBank/DDBJ whole genome shotgun (WGS) entry which is preliminary data.</text>
</comment>
<dbReference type="PANTHER" id="PTHR33414:SF1">
    <property type="entry name" value="PROTEIN PLASTID MOVEMENT IMPAIRED 1-RELATED 1"/>
    <property type="match status" value="1"/>
</dbReference>
<organism evidence="3 4">
    <name type="scientific">Striga asiatica</name>
    <name type="common">Asiatic witchweed</name>
    <name type="synonym">Buchnera asiatica</name>
    <dbReference type="NCBI Taxonomy" id="4170"/>
    <lineage>
        <taxon>Eukaryota</taxon>
        <taxon>Viridiplantae</taxon>
        <taxon>Streptophyta</taxon>
        <taxon>Embryophyta</taxon>
        <taxon>Tracheophyta</taxon>
        <taxon>Spermatophyta</taxon>
        <taxon>Magnoliopsida</taxon>
        <taxon>eudicotyledons</taxon>
        <taxon>Gunneridae</taxon>
        <taxon>Pentapetalae</taxon>
        <taxon>asterids</taxon>
        <taxon>lamiids</taxon>
        <taxon>Lamiales</taxon>
        <taxon>Orobanchaceae</taxon>
        <taxon>Buchnereae</taxon>
        <taxon>Striga</taxon>
    </lineage>
</organism>
<dbReference type="PROSITE" id="PS51840">
    <property type="entry name" value="C2_NT"/>
    <property type="match status" value="1"/>
</dbReference>
<dbReference type="PANTHER" id="PTHR33414">
    <property type="entry name" value="PROTEIN PLASTID MOVEMENT IMPAIRED 1-RELATED 1"/>
    <property type="match status" value="1"/>
</dbReference>
<sequence>MFSKSNSKAAADSGTGKFTTDLKIITEALHSDKPESSPKARTRPKTVEIPRPPDPKPKCKDPKDEKEKKPSLWTWKGLKALTNARARRFNCSFSLLVHKIEGLPTILNDAFLVVHWRRKDGDLMTRPVRAHQGVAQLEENLTHSCIVYGNRSGPHRSARYEPKNFLLYASVYNSPDLDLGRHRVDVTRLLPLTLDELENEKSSGKWTTSFGLSGKARGATVHVSFGYAVVENGGDSNHSVPESPRALFDPFDLTGELSVIRRVESLPARLSTFDQPSEDVKDLHEVLPVEEDYGKLVENNLGLDLDCFSSDAAGEKVCEAEGGISEFSVVEKGVEVETVVPKDEQSEIRGLDSEEKENDDVCSKESLMKDLETALSYATELVNDGLDSQEDENDALQREDSLDKLPVSDDLIDSVANDFLNMLGIDWSPSGSGSESEPESPRECLLKQFEKDALAHGGLLDLEIENDLVWDDESSLKHDIIQEKPELESSVDFHPPNKVCRLPPLAEGVGPFVRTKNGGFLRSMSPGFFPNGRNGGSLVMQVSSPVVVPVEMGCNVMDVLRGLAGLGIEKLSVQANRLMPLEDITGSTIHRIAWEAGQRVVGPAERQPQSKILQKTKTSNSTGGLDLLDIKNDNGLDEWTRFDSGKIEHKDLVTLALTVQLRDPLRDYEPVGGPMLSLIQFGRVFGPSKFRIYREVPPAGDADEDEGEIDEMEKSTPRYEIVEVAVAGLKKVWGPANQEKSGSRWLLANGMGKKKKHPLMKASSVVKGSYVRPNSDKLWSVSSGPVGQHVRNTNVVFRNGTMKLRYMSYMYMDLPSLAFSPFVNIDYLHAVKVVSRTRPTVSVSFIFQLSLRIKGHFYAFGGVSLLQGSTRNAKEPTVGFVMESTANGTALCGAVPHGSNVGQLHEPCGIAPREAIPLVVGSLALLFIYVNHVDMAKWRAGSGPSPAPRAEGLGFIDPEPARPKPVPGP</sequence>
<dbReference type="Pfam" id="PF10358">
    <property type="entry name" value="NT-C2"/>
    <property type="match status" value="1"/>
</dbReference>
<evidence type="ECO:0000313" key="3">
    <source>
        <dbReference type="EMBL" id="GER36042.1"/>
    </source>
</evidence>
<feature type="compositionally biased region" description="Basic and acidic residues" evidence="1">
    <location>
        <begin position="45"/>
        <end position="70"/>
    </location>
</feature>
<feature type="compositionally biased region" description="Basic and acidic residues" evidence="1">
    <location>
        <begin position="29"/>
        <end position="38"/>
    </location>
</feature>
<feature type="region of interest" description="Disordered" evidence="1">
    <location>
        <begin position="940"/>
        <end position="969"/>
    </location>
</feature>
<keyword evidence="4" id="KW-1185">Reference proteome</keyword>
<proteinExistence type="predicted"/>
<evidence type="ECO:0000259" key="2">
    <source>
        <dbReference type="PROSITE" id="PS51840"/>
    </source>
</evidence>
<evidence type="ECO:0000313" key="4">
    <source>
        <dbReference type="Proteomes" id="UP000325081"/>
    </source>
</evidence>
<evidence type="ECO:0000256" key="1">
    <source>
        <dbReference type="SAM" id="MobiDB-lite"/>
    </source>
</evidence>
<dbReference type="InterPro" id="IPR019448">
    <property type="entry name" value="NT-C2"/>
</dbReference>
<dbReference type="InterPro" id="IPR048972">
    <property type="entry name" value="PMI1_PMIR1-2_C"/>
</dbReference>
<dbReference type="EMBL" id="BKCP01005072">
    <property type="protein sequence ID" value="GER36042.1"/>
    <property type="molecule type" value="Genomic_DNA"/>
</dbReference>
<feature type="domain" description="C2 NT-type" evidence="2">
    <location>
        <begin position="81"/>
        <end position="229"/>
    </location>
</feature>
<name>A0A5A7PU43_STRAF</name>
<dbReference type="AlphaFoldDB" id="A0A5A7PU43"/>
<reference evidence="4" key="1">
    <citation type="journal article" date="2019" name="Curr. Biol.">
        <title>Genome Sequence of Striga asiatica Provides Insight into the Evolution of Plant Parasitism.</title>
        <authorList>
            <person name="Yoshida S."/>
            <person name="Kim S."/>
            <person name="Wafula E.K."/>
            <person name="Tanskanen J."/>
            <person name="Kim Y.M."/>
            <person name="Honaas L."/>
            <person name="Yang Z."/>
            <person name="Spallek T."/>
            <person name="Conn C.E."/>
            <person name="Ichihashi Y."/>
            <person name="Cheong K."/>
            <person name="Cui S."/>
            <person name="Der J.P."/>
            <person name="Gundlach H."/>
            <person name="Jiao Y."/>
            <person name="Hori C."/>
            <person name="Ishida J.K."/>
            <person name="Kasahara H."/>
            <person name="Kiba T."/>
            <person name="Kim M.S."/>
            <person name="Koo N."/>
            <person name="Laohavisit A."/>
            <person name="Lee Y.H."/>
            <person name="Lumba S."/>
            <person name="McCourt P."/>
            <person name="Mortimer J.C."/>
            <person name="Mutuku J.M."/>
            <person name="Nomura T."/>
            <person name="Sasaki-Sekimoto Y."/>
            <person name="Seto Y."/>
            <person name="Wang Y."/>
            <person name="Wakatake T."/>
            <person name="Sakakibara H."/>
            <person name="Demura T."/>
            <person name="Yamaguchi S."/>
            <person name="Yoneyama K."/>
            <person name="Manabe R.I."/>
            <person name="Nelson D.C."/>
            <person name="Schulman A.H."/>
            <person name="Timko M.P."/>
            <person name="dePamphilis C.W."/>
            <person name="Choi D."/>
            <person name="Shirasu K."/>
        </authorList>
    </citation>
    <scope>NUCLEOTIDE SEQUENCE [LARGE SCALE GENOMIC DNA]</scope>
    <source>
        <strain evidence="4">cv. UVA1</strain>
    </source>
</reference>
<feature type="region of interest" description="Disordered" evidence="1">
    <location>
        <begin position="28"/>
        <end position="70"/>
    </location>
</feature>
<dbReference type="OrthoDB" id="2019483at2759"/>
<gene>
    <name evidence="3" type="ORF">STAS_12360</name>
</gene>
<dbReference type="Pfam" id="PF21745">
    <property type="entry name" value="PMI1_PMIR1-2_C"/>
    <property type="match status" value="1"/>
</dbReference>
<dbReference type="InterPro" id="IPR039614">
    <property type="entry name" value="PMI1-like"/>
</dbReference>
<accession>A0A5A7PU43</accession>
<dbReference type="Proteomes" id="UP000325081">
    <property type="component" value="Unassembled WGS sequence"/>
</dbReference>
<protein>
    <submittedName>
        <fullName evidence="3">Plastid movement impaired1</fullName>
    </submittedName>
</protein>